<dbReference type="PIRSF" id="PIRSF006806">
    <property type="entry name" value="FTHF_cligase"/>
    <property type="match status" value="1"/>
</dbReference>
<dbReference type="Pfam" id="PF01812">
    <property type="entry name" value="5-FTHF_cyc-lig"/>
    <property type="match status" value="1"/>
</dbReference>
<dbReference type="SUPFAM" id="SSF100950">
    <property type="entry name" value="NagB/RpiA/CoA transferase-like"/>
    <property type="match status" value="1"/>
</dbReference>
<dbReference type="PANTHER" id="PTHR23407">
    <property type="entry name" value="ATPASE INHIBITOR/5-FORMYLTETRAHYDROFOLATE CYCLO-LIGASE"/>
    <property type="match status" value="1"/>
</dbReference>
<comment type="similarity">
    <text evidence="1 5">Belongs to the 5-formyltetrahydrofolate cyclo-ligase family.</text>
</comment>
<keyword evidence="7" id="KW-1185">Reference proteome</keyword>
<dbReference type="GO" id="GO:0046872">
    <property type="term" value="F:metal ion binding"/>
    <property type="evidence" value="ECO:0007669"/>
    <property type="project" value="UniProtKB-KW"/>
</dbReference>
<keyword evidence="5" id="KW-0479">Metal-binding</keyword>
<keyword evidence="2 4" id="KW-0547">Nucleotide-binding</keyword>
<evidence type="ECO:0000256" key="1">
    <source>
        <dbReference type="ARBA" id="ARBA00010638"/>
    </source>
</evidence>
<keyword evidence="3 4" id="KW-0067">ATP-binding</keyword>
<dbReference type="EMBL" id="CP019948">
    <property type="protein sequence ID" value="ARN81348.1"/>
    <property type="molecule type" value="Genomic_DNA"/>
</dbReference>
<protein>
    <recommendedName>
        <fullName evidence="5">5-formyltetrahydrofolate cyclo-ligase</fullName>
        <ecNumber evidence="5">6.3.3.2</ecNumber>
    </recommendedName>
</protein>
<dbReference type="InterPro" id="IPR037171">
    <property type="entry name" value="NagB/RpiA_transferase-like"/>
</dbReference>
<dbReference type="RefSeq" id="WP_085771445.1">
    <property type="nucleotide sequence ID" value="NZ_AP027149.1"/>
</dbReference>
<dbReference type="NCBIfam" id="TIGR02727">
    <property type="entry name" value="MTHFS_bact"/>
    <property type="match status" value="1"/>
</dbReference>
<dbReference type="InterPro" id="IPR024185">
    <property type="entry name" value="FTHF_cligase-like_sf"/>
</dbReference>
<comment type="catalytic activity">
    <reaction evidence="5">
        <text>(6S)-5-formyl-5,6,7,8-tetrahydrofolate + ATP = (6R)-5,10-methenyltetrahydrofolate + ADP + phosphate</text>
        <dbReference type="Rhea" id="RHEA:10488"/>
        <dbReference type="ChEBI" id="CHEBI:30616"/>
        <dbReference type="ChEBI" id="CHEBI:43474"/>
        <dbReference type="ChEBI" id="CHEBI:57455"/>
        <dbReference type="ChEBI" id="CHEBI:57457"/>
        <dbReference type="ChEBI" id="CHEBI:456216"/>
        <dbReference type="EC" id="6.3.3.2"/>
    </reaction>
</comment>
<dbReference type="GO" id="GO:0009396">
    <property type="term" value="P:folic acid-containing compound biosynthetic process"/>
    <property type="evidence" value="ECO:0007669"/>
    <property type="project" value="TreeGrafter"/>
</dbReference>
<evidence type="ECO:0000256" key="5">
    <source>
        <dbReference type="RuleBase" id="RU361279"/>
    </source>
</evidence>
<comment type="cofactor">
    <cofactor evidence="5">
        <name>Mg(2+)</name>
        <dbReference type="ChEBI" id="CHEBI:18420"/>
    </cofactor>
</comment>
<sequence>MTASKTTIRKHALERRDLIAPAEAHEAAGAIKAAALTLVGRVAGDARPAISLYWPIRSEVNTRLLIEALHAQGFPVLLPAMTAVRQPLRFRAFEPGDELEKGPFGLSEPSPGRPEGRPTIVFAPLAAFDRRGIRLGYGGGIYDATLRTLRAEGPVTAIGLAYSLQECEAAPSEPHDQRLDFIITERETIDCAKTSSPA</sequence>
<dbReference type="InterPro" id="IPR002698">
    <property type="entry name" value="FTHF_cligase"/>
</dbReference>
<dbReference type="GO" id="GO:0005524">
    <property type="term" value="F:ATP binding"/>
    <property type="evidence" value="ECO:0007669"/>
    <property type="project" value="UniProtKB-KW"/>
</dbReference>
<dbReference type="KEGG" id="mbry:B1812_09970"/>
<dbReference type="OrthoDB" id="9801938at2"/>
<feature type="binding site" evidence="4">
    <location>
        <begin position="5"/>
        <end position="9"/>
    </location>
    <ligand>
        <name>ATP</name>
        <dbReference type="ChEBI" id="CHEBI:30616"/>
    </ligand>
</feature>
<feature type="binding site" evidence="4">
    <location>
        <position position="59"/>
    </location>
    <ligand>
        <name>substrate</name>
    </ligand>
</feature>
<organism evidence="6 7">
    <name type="scientific">Methylocystis bryophila</name>
    <dbReference type="NCBI Taxonomy" id="655015"/>
    <lineage>
        <taxon>Bacteria</taxon>
        <taxon>Pseudomonadati</taxon>
        <taxon>Pseudomonadota</taxon>
        <taxon>Alphaproteobacteria</taxon>
        <taxon>Hyphomicrobiales</taxon>
        <taxon>Methylocystaceae</taxon>
        <taxon>Methylocystis</taxon>
    </lineage>
</organism>
<evidence type="ECO:0000256" key="2">
    <source>
        <dbReference type="ARBA" id="ARBA00022741"/>
    </source>
</evidence>
<dbReference type="STRING" id="655015.B1812_09970"/>
<dbReference type="AlphaFoldDB" id="A0A1W6MUQ7"/>
<dbReference type="GO" id="GO:0035999">
    <property type="term" value="P:tetrahydrofolate interconversion"/>
    <property type="evidence" value="ECO:0007669"/>
    <property type="project" value="TreeGrafter"/>
</dbReference>
<proteinExistence type="inferred from homology"/>
<dbReference type="Gene3D" id="3.40.50.10420">
    <property type="entry name" value="NagB/RpiA/CoA transferase-like"/>
    <property type="match status" value="1"/>
</dbReference>
<reference evidence="6 7" key="1">
    <citation type="submission" date="2017-02" db="EMBL/GenBank/DDBJ databases">
        <authorList>
            <person name="Peterson S.W."/>
        </authorList>
    </citation>
    <scope>NUCLEOTIDE SEQUENCE [LARGE SCALE GENOMIC DNA]</scope>
    <source>
        <strain evidence="6 7">S285</strain>
    </source>
</reference>
<dbReference type="EC" id="6.3.3.2" evidence="5"/>
<dbReference type="Proteomes" id="UP000193978">
    <property type="component" value="Chromosome"/>
</dbReference>
<dbReference type="PANTHER" id="PTHR23407:SF1">
    <property type="entry name" value="5-FORMYLTETRAHYDROFOLATE CYCLO-LIGASE"/>
    <property type="match status" value="1"/>
</dbReference>
<accession>A0A1W6MUQ7</accession>
<keyword evidence="5" id="KW-0460">Magnesium</keyword>
<evidence type="ECO:0000256" key="3">
    <source>
        <dbReference type="ARBA" id="ARBA00022840"/>
    </source>
</evidence>
<evidence type="ECO:0000256" key="4">
    <source>
        <dbReference type="PIRSR" id="PIRSR006806-1"/>
    </source>
</evidence>
<evidence type="ECO:0000313" key="6">
    <source>
        <dbReference type="EMBL" id="ARN81348.1"/>
    </source>
</evidence>
<evidence type="ECO:0000313" key="7">
    <source>
        <dbReference type="Proteomes" id="UP000193978"/>
    </source>
</evidence>
<feature type="binding site" evidence="4">
    <location>
        <begin position="134"/>
        <end position="142"/>
    </location>
    <ligand>
        <name>ATP</name>
        <dbReference type="ChEBI" id="CHEBI:30616"/>
    </ligand>
</feature>
<keyword evidence="6" id="KW-0436">Ligase</keyword>
<name>A0A1W6MUQ7_9HYPH</name>
<dbReference type="GO" id="GO:0030272">
    <property type="term" value="F:5-formyltetrahydrofolate cyclo-ligase activity"/>
    <property type="evidence" value="ECO:0007669"/>
    <property type="project" value="UniProtKB-EC"/>
</dbReference>
<gene>
    <name evidence="6" type="ORF">B1812_09970</name>
</gene>